<organism evidence="2 3">
    <name type="scientific">Rhamnella rubrinervis</name>
    <dbReference type="NCBI Taxonomy" id="2594499"/>
    <lineage>
        <taxon>Eukaryota</taxon>
        <taxon>Viridiplantae</taxon>
        <taxon>Streptophyta</taxon>
        <taxon>Embryophyta</taxon>
        <taxon>Tracheophyta</taxon>
        <taxon>Spermatophyta</taxon>
        <taxon>Magnoliopsida</taxon>
        <taxon>eudicotyledons</taxon>
        <taxon>Gunneridae</taxon>
        <taxon>Pentapetalae</taxon>
        <taxon>rosids</taxon>
        <taxon>fabids</taxon>
        <taxon>Rosales</taxon>
        <taxon>Rhamnaceae</taxon>
        <taxon>rhamnoid group</taxon>
        <taxon>Rhamneae</taxon>
        <taxon>Rhamnella</taxon>
    </lineage>
</organism>
<keyword evidence="1" id="KW-1133">Transmembrane helix</keyword>
<name>A0A8K0HR58_9ROSA</name>
<protein>
    <submittedName>
        <fullName evidence="2">Uncharacterized protein</fullName>
    </submittedName>
</protein>
<feature type="transmembrane region" description="Helical" evidence="1">
    <location>
        <begin position="170"/>
        <end position="198"/>
    </location>
</feature>
<comment type="caution">
    <text evidence="2">The sequence shown here is derived from an EMBL/GenBank/DDBJ whole genome shotgun (WGS) entry which is preliminary data.</text>
</comment>
<evidence type="ECO:0000256" key="1">
    <source>
        <dbReference type="SAM" id="Phobius"/>
    </source>
</evidence>
<reference evidence="2" key="1">
    <citation type="submission" date="2020-03" db="EMBL/GenBank/DDBJ databases">
        <title>A high-quality chromosome-level genome assembly of a woody plant with both climbing and erect habits, Rhamnella rubrinervis.</title>
        <authorList>
            <person name="Lu Z."/>
            <person name="Yang Y."/>
            <person name="Zhu X."/>
            <person name="Sun Y."/>
        </authorList>
    </citation>
    <scope>NUCLEOTIDE SEQUENCE</scope>
    <source>
        <strain evidence="2">BYM</strain>
        <tissue evidence="2">Leaf</tissue>
    </source>
</reference>
<proteinExistence type="predicted"/>
<dbReference type="Proteomes" id="UP000796880">
    <property type="component" value="Unassembled WGS sequence"/>
</dbReference>
<dbReference type="EMBL" id="VOIH02000001">
    <property type="protein sequence ID" value="KAF3457497.1"/>
    <property type="molecule type" value="Genomic_DNA"/>
</dbReference>
<evidence type="ECO:0000313" key="2">
    <source>
        <dbReference type="EMBL" id="KAF3457497.1"/>
    </source>
</evidence>
<feature type="transmembrane region" description="Helical" evidence="1">
    <location>
        <begin position="204"/>
        <end position="224"/>
    </location>
</feature>
<dbReference type="AlphaFoldDB" id="A0A8K0HR58"/>
<gene>
    <name evidence="2" type="ORF">FNV43_RR02155</name>
</gene>
<sequence>MAVTAQLVRYSSLPYNGRISNPPSSISFQLSSSSDPLSHNRSDHVLLPKSLIKSTILKKLRLASTGYNNGNGGGYGGGGNGNSEGWCNSGYNDDDDDGEELLKALGRFLSGWFFRWVISGNPRFPFDILMKELFGAPVYFVMRELYIRLRRKLEVIFSGMDKPEADFDRILYQLFIILMPPVLFSFGIAFGLGCLLFIMSFSSALTTFWLFTGWEILVSCCFSMHA</sequence>
<evidence type="ECO:0000313" key="3">
    <source>
        <dbReference type="Proteomes" id="UP000796880"/>
    </source>
</evidence>
<keyword evidence="1" id="KW-0472">Membrane</keyword>
<keyword evidence="3" id="KW-1185">Reference proteome</keyword>
<keyword evidence="1" id="KW-0812">Transmembrane</keyword>
<accession>A0A8K0HR58</accession>